<name>A0A392SJN5_9FABA</name>
<reference evidence="2 3" key="1">
    <citation type="journal article" date="2018" name="Front. Plant Sci.">
        <title>Red Clover (Trifolium pratense) and Zigzag Clover (T. medium) - A Picture of Genomic Similarities and Differences.</title>
        <authorList>
            <person name="Dluhosova J."/>
            <person name="Istvanek J."/>
            <person name="Nedelnik J."/>
            <person name="Repkova J."/>
        </authorList>
    </citation>
    <scope>NUCLEOTIDE SEQUENCE [LARGE SCALE GENOMIC DNA]</scope>
    <source>
        <strain evidence="3">cv. 10/8</strain>
        <tissue evidence="2">Leaf</tissue>
    </source>
</reference>
<dbReference type="AlphaFoldDB" id="A0A392SJN5"/>
<comment type="caution">
    <text evidence="2">The sequence shown here is derived from an EMBL/GenBank/DDBJ whole genome shotgun (WGS) entry which is preliminary data.</text>
</comment>
<dbReference type="Proteomes" id="UP000265520">
    <property type="component" value="Unassembled WGS sequence"/>
</dbReference>
<proteinExistence type="predicted"/>
<evidence type="ECO:0000313" key="2">
    <source>
        <dbReference type="EMBL" id="MCI49118.1"/>
    </source>
</evidence>
<feature type="non-terminal residue" evidence="2">
    <location>
        <position position="102"/>
    </location>
</feature>
<evidence type="ECO:0000313" key="3">
    <source>
        <dbReference type="Proteomes" id="UP000265520"/>
    </source>
</evidence>
<sequence length="102" mass="10920">VSESVVVKDARASDDQAVLKEAVIPNSLVNLGENMSVKTVVNPQDDEGIKTVTEEIDDGASLGKQAGTIDNAVDVEIVSSEERNLEKTPEPCIARRTRNRSG</sequence>
<protein>
    <submittedName>
        <fullName evidence="2">Uncharacterized protein</fullName>
    </submittedName>
</protein>
<dbReference type="EMBL" id="LXQA010396212">
    <property type="protein sequence ID" value="MCI49118.1"/>
    <property type="molecule type" value="Genomic_DNA"/>
</dbReference>
<evidence type="ECO:0000256" key="1">
    <source>
        <dbReference type="SAM" id="MobiDB-lite"/>
    </source>
</evidence>
<keyword evidence="3" id="KW-1185">Reference proteome</keyword>
<accession>A0A392SJN5</accession>
<feature type="region of interest" description="Disordered" evidence="1">
    <location>
        <begin position="81"/>
        <end position="102"/>
    </location>
</feature>
<organism evidence="2 3">
    <name type="scientific">Trifolium medium</name>
    <dbReference type="NCBI Taxonomy" id="97028"/>
    <lineage>
        <taxon>Eukaryota</taxon>
        <taxon>Viridiplantae</taxon>
        <taxon>Streptophyta</taxon>
        <taxon>Embryophyta</taxon>
        <taxon>Tracheophyta</taxon>
        <taxon>Spermatophyta</taxon>
        <taxon>Magnoliopsida</taxon>
        <taxon>eudicotyledons</taxon>
        <taxon>Gunneridae</taxon>
        <taxon>Pentapetalae</taxon>
        <taxon>rosids</taxon>
        <taxon>fabids</taxon>
        <taxon>Fabales</taxon>
        <taxon>Fabaceae</taxon>
        <taxon>Papilionoideae</taxon>
        <taxon>50 kb inversion clade</taxon>
        <taxon>NPAAA clade</taxon>
        <taxon>Hologalegina</taxon>
        <taxon>IRL clade</taxon>
        <taxon>Trifolieae</taxon>
        <taxon>Trifolium</taxon>
    </lineage>
</organism>
<feature type="non-terminal residue" evidence="2">
    <location>
        <position position="1"/>
    </location>
</feature>